<evidence type="ECO:0000256" key="3">
    <source>
        <dbReference type="ARBA" id="ARBA00022630"/>
    </source>
</evidence>
<comment type="caution">
    <text evidence="7">The sequence shown here is derived from an EMBL/GenBank/DDBJ whole genome shotgun (WGS) entry which is preliminary data.</text>
</comment>
<comment type="similarity">
    <text evidence="2">Belongs to the GMC oxidoreductase family.</text>
</comment>
<evidence type="ECO:0000259" key="6">
    <source>
        <dbReference type="Pfam" id="PF05199"/>
    </source>
</evidence>
<dbReference type="PANTHER" id="PTHR11552:SF147">
    <property type="entry name" value="CHOLINE DEHYDROGENASE, MITOCHONDRIAL"/>
    <property type="match status" value="1"/>
</dbReference>
<feature type="domain" description="Glucose-methanol-choline oxidoreductase C-terminal" evidence="6">
    <location>
        <begin position="419"/>
        <end position="548"/>
    </location>
</feature>
<dbReference type="GO" id="GO:0050660">
    <property type="term" value="F:flavin adenine dinucleotide binding"/>
    <property type="evidence" value="ECO:0007669"/>
    <property type="project" value="InterPro"/>
</dbReference>
<dbReference type="SUPFAM" id="SSF51905">
    <property type="entry name" value="FAD/NAD(P)-binding domain"/>
    <property type="match status" value="1"/>
</dbReference>
<evidence type="ECO:0000313" key="8">
    <source>
        <dbReference type="Proteomes" id="UP000019473"/>
    </source>
</evidence>
<feature type="domain" description="Glucose-methanol-choline oxidoreductase N-terminal" evidence="5">
    <location>
        <begin position="16"/>
        <end position="301"/>
    </location>
</feature>
<dbReference type="GeneID" id="19177735"/>
<dbReference type="RefSeq" id="XP_007755350.1">
    <property type="nucleotide sequence ID" value="XM_007757160.1"/>
</dbReference>
<dbReference type="InterPro" id="IPR012132">
    <property type="entry name" value="GMC_OxRdtase"/>
</dbReference>
<dbReference type="Proteomes" id="UP000019473">
    <property type="component" value="Unassembled WGS sequence"/>
</dbReference>
<dbReference type="SUPFAM" id="SSF54373">
    <property type="entry name" value="FAD-linked reductases, C-terminal domain"/>
    <property type="match status" value="1"/>
</dbReference>
<dbReference type="PIRSF" id="PIRSF000137">
    <property type="entry name" value="Alcohol_oxidase"/>
    <property type="match status" value="1"/>
</dbReference>
<evidence type="ECO:0000256" key="4">
    <source>
        <dbReference type="ARBA" id="ARBA00022827"/>
    </source>
</evidence>
<evidence type="ECO:0000313" key="7">
    <source>
        <dbReference type="EMBL" id="EXJ62696.1"/>
    </source>
</evidence>
<dbReference type="InterPro" id="IPR007867">
    <property type="entry name" value="GMC_OxRtase_C"/>
</dbReference>
<dbReference type="Pfam" id="PF00732">
    <property type="entry name" value="GMC_oxred_N"/>
    <property type="match status" value="1"/>
</dbReference>
<dbReference type="EMBL" id="AMGW01000002">
    <property type="protein sequence ID" value="EXJ62696.1"/>
    <property type="molecule type" value="Genomic_DNA"/>
</dbReference>
<organism evidence="7 8">
    <name type="scientific">Cladophialophora yegresii CBS 114405</name>
    <dbReference type="NCBI Taxonomy" id="1182544"/>
    <lineage>
        <taxon>Eukaryota</taxon>
        <taxon>Fungi</taxon>
        <taxon>Dikarya</taxon>
        <taxon>Ascomycota</taxon>
        <taxon>Pezizomycotina</taxon>
        <taxon>Eurotiomycetes</taxon>
        <taxon>Chaetothyriomycetidae</taxon>
        <taxon>Chaetothyriales</taxon>
        <taxon>Herpotrichiellaceae</taxon>
        <taxon>Cladophialophora</taxon>
    </lineage>
</organism>
<dbReference type="STRING" id="1182544.W9WDR0"/>
<dbReference type="AlphaFoldDB" id="W9WDR0"/>
<reference evidence="7 8" key="1">
    <citation type="submission" date="2013-03" db="EMBL/GenBank/DDBJ databases">
        <title>The Genome Sequence of Cladophialophora yegresii CBS 114405.</title>
        <authorList>
            <consortium name="The Broad Institute Genomics Platform"/>
            <person name="Cuomo C."/>
            <person name="de Hoog S."/>
            <person name="Gorbushina A."/>
            <person name="Walker B."/>
            <person name="Young S.K."/>
            <person name="Zeng Q."/>
            <person name="Gargeya S."/>
            <person name="Fitzgerald M."/>
            <person name="Haas B."/>
            <person name="Abouelleil A."/>
            <person name="Allen A.W."/>
            <person name="Alvarado L."/>
            <person name="Arachchi H.M."/>
            <person name="Berlin A.M."/>
            <person name="Chapman S.B."/>
            <person name="Gainer-Dewar J."/>
            <person name="Goldberg J."/>
            <person name="Griggs A."/>
            <person name="Gujja S."/>
            <person name="Hansen M."/>
            <person name="Howarth C."/>
            <person name="Imamovic A."/>
            <person name="Ireland A."/>
            <person name="Larimer J."/>
            <person name="McCowan C."/>
            <person name="Murphy C."/>
            <person name="Pearson M."/>
            <person name="Poon T.W."/>
            <person name="Priest M."/>
            <person name="Roberts A."/>
            <person name="Saif S."/>
            <person name="Shea T."/>
            <person name="Sisk P."/>
            <person name="Sykes S."/>
            <person name="Wortman J."/>
            <person name="Nusbaum C."/>
            <person name="Birren B."/>
        </authorList>
    </citation>
    <scope>NUCLEOTIDE SEQUENCE [LARGE SCALE GENOMIC DNA]</scope>
    <source>
        <strain evidence="7 8">CBS 114405</strain>
    </source>
</reference>
<dbReference type="VEuPathDB" id="FungiDB:A1O7_03134"/>
<keyword evidence="8" id="KW-1185">Reference proteome</keyword>
<dbReference type="Pfam" id="PF05199">
    <property type="entry name" value="GMC_oxred_C"/>
    <property type="match status" value="1"/>
</dbReference>
<comment type="cofactor">
    <cofactor evidence="1">
        <name>FAD</name>
        <dbReference type="ChEBI" id="CHEBI:57692"/>
    </cofactor>
</comment>
<gene>
    <name evidence="7" type="ORF">A1O7_03134</name>
</gene>
<evidence type="ECO:0000259" key="5">
    <source>
        <dbReference type="Pfam" id="PF00732"/>
    </source>
</evidence>
<dbReference type="Gene3D" id="3.30.560.10">
    <property type="entry name" value="Glucose Oxidase, domain 3"/>
    <property type="match status" value="1"/>
</dbReference>
<dbReference type="OrthoDB" id="269227at2759"/>
<keyword evidence="3" id="KW-0285">Flavoprotein</keyword>
<dbReference type="Gene3D" id="3.50.50.60">
    <property type="entry name" value="FAD/NAD(P)-binding domain"/>
    <property type="match status" value="1"/>
</dbReference>
<protein>
    <recommendedName>
        <fullName evidence="9">Glucose-methanol-choline oxidoreductase N-terminal domain-containing protein</fullName>
    </recommendedName>
</protein>
<dbReference type="eggNOG" id="KOG1238">
    <property type="taxonomic scope" value="Eukaryota"/>
</dbReference>
<dbReference type="InterPro" id="IPR036188">
    <property type="entry name" value="FAD/NAD-bd_sf"/>
</dbReference>
<dbReference type="InterPro" id="IPR000172">
    <property type="entry name" value="GMC_OxRdtase_N"/>
</dbReference>
<evidence type="ECO:0008006" key="9">
    <source>
        <dbReference type="Google" id="ProtNLM"/>
    </source>
</evidence>
<dbReference type="HOGENOM" id="CLU_002865_6_3_1"/>
<name>W9WDR0_9EURO</name>
<dbReference type="PANTHER" id="PTHR11552">
    <property type="entry name" value="GLUCOSE-METHANOL-CHOLINE GMC OXIDOREDUCTASE"/>
    <property type="match status" value="1"/>
</dbReference>
<evidence type="ECO:0000256" key="1">
    <source>
        <dbReference type="ARBA" id="ARBA00001974"/>
    </source>
</evidence>
<accession>W9WDR0</accession>
<sequence length="573" mass="63404">MVHPTTAPKDAPKTFEFVVVGGGTAGCVVAGRLAKNPRVSVLVVEAGPNNTADIPEISTPARAFELRGSEYDWGYKTTMIDRTEYTRVEKPNTRGKMLGGPSGGNYFTWVRGSASTFDDWAEYGTDEWNWENTKDSFNKSATYHDDEAIYSADLAKNSNQDQAVPRRSAKSLVSKGQELTTDVYSGVQKGLFKCVSSIYKGMRSTSAVFIEGKENVTLVSSTISKNLVLENGKAVGVTVIGPDSEEYTFNAKYEVVVSQGVFESLKLLVLSGIGRKSDLEALGIKTVVDSQHVGQNLLDHPILSHVFQTKDGYGLGSHLLRAGPQKDGCITVYRKDHSGPYSSGLLELVAFPRADEWFDTSKEYREYKAQNDGVDPYGLSGQPHFEVDFVPMFSDAFQWHFSMLPQGDYRTVIVGLMRPLSRNGEVRLQSTDPADQPYINLKFFSHDLDLVALRKGVRMIDDIAMHGEGHYPWPIPRNSDEAMIPQILERAQTGFHPCGTLRLGRSIEQGVVDPKLRVCGTAGLRVINASIFPVIQDCRIQNDVYMVAEKGADYIKAEYPELFKQVGKGEYEV</sequence>
<dbReference type="GO" id="GO:0016614">
    <property type="term" value="F:oxidoreductase activity, acting on CH-OH group of donors"/>
    <property type="evidence" value="ECO:0007669"/>
    <property type="project" value="InterPro"/>
</dbReference>
<keyword evidence="4" id="KW-0274">FAD</keyword>
<evidence type="ECO:0000256" key="2">
    <source>
        <dbReference type="ARBA" id="ARBA00010790"/>
    </source>
</evidence>
<proteinExistence type="inferred from homology"/>